<dbReference type="PANTHER" id="PTHR35008">
    <property type="entry name" value="BLL4482 PROTEIN-RELATED"/>
    <property type="match status" value="1"/>
</dbReference>
<dbReference type="OrthoDB" id="9779283at2"/>
<protein>
    <submittedName>
        <fullName evidence="6">Cytochrome c</fullName>
    </submittedName>
</protein>
<evidence type="ECO:0000313" key="7">
    <source>
        <dbReference type="Proteomes" id="UP000294850"/>
    </source>
</evidence>
<sequence>MSISDTLRWPKSFGLGRSATAAEIARIDIDVRPDGKGLPAGSGTVKSGKEIYAVKCAACHGVMATDGPNDRLVVGDTTKGKRIKAIGNYWPYATTIFDYVRRAMPFNQPGSLTNEEVYSLTAYLLNANGLIGEKTVVNAASLPKVKMPAQQRFVPDDRKGGLEIR</sequence>
<keyword evidence="3 4" id="KW-0408">Iron</keyword>
<evidence type="ECO:0000313" key="6">
    <source>
        <dbReference type="EMBL" id="TDE14455.1"/>
    </source>
</evidence>
<dbReference type="InterPro" id="IPR009056">
    <property type="entry name" value="Cyt_c-like_dom"/>
</dbReference>
<dbReference type="EMBL" id="SMFL01000005">
    <property type="protein sequence ID" value="TDE14455.1"/>
    <property type="molecule type" value="Genomic_DNA"/>
</dbReference>
<dbReference type="PANTHER" id="PTHR35008:SF8">
    <property type="entry name" value="ALCOHOL DEHYDROGENASE CYTOCHROME C SUBUNIT"/>
    <property type="match status" value="1"/>
</dbReference>
<dbReference type="GO" id="GO:0009055">
    <property type="term" value="F:electron transfer activity"/>
    <property type="evidence" value="ECO:0007669"/>
    <property type="project" value="InterPro"/>
</dbReference>
<feature type="domain" description="Cytochrome c" evidence="5">
    <location>
        <begin position="43"/>
        <end position="128"/>
    </location>
</feature>
<dbReference type="Gene3D" id="1.10.760.10">
    <property type="entry name" value="Cytochrome c-like domain"/>
    <property type="match status" value="1"/>
</dbReference>
<dbReference type="InterPro" id="IPR051459">
    <property type="entry name" value="Cytochrome_c-type_DH"/>
</dbReference>
<name>A0A4R5DTJ4_9BACT</name>
<dbReference type="Pfam" id="PF13442">
    <property type="entry name" value="Cytochrome_CBB3"/>
    <property type="match status" value="1"/>
</dbReference>
<keyword evidence="7" id="KW-1185">Reference proteome</keyword>
<dbReference type="SUPFAM" id="SSF46626">
    <property type="entry name" value="Cytochrome c"/>
    <property type="match status" value="1"/>
</dbReference>
<accession>A0A4R5DTJ4</accession>
<keyword evidence="2 4" id="KW-0479">Metal-binding</keyword>
<reference evidence="6 7" key="1">
    <citation type="submission" date="2019-03" db="EMBL/GenBank/DDBJ databases">
        <title>Dyadobacter AR-3-6 sp. nov., isolated from arctic soil.</title>
        <authorList>
            <person name="Chaudhary D.K."/>
        </authorList>
    </citation>
    <scope>NUCLEOTIDE SEQUENCE [LARGE SCALE GENOMIC DNA]</scope>
    <source>
        <strain evidence="6 7">AR-3-6</strain>
    </source>
</reference>
<gene>
    <name evidence="6" type="ORF">E0F88_14735</name>
</gene>
<evidence type="ECO:0000259" key="5">
    <source>
        <dbReference type="PROSITE" id="PS51007"/>
    </source>
</evidence>
<keyword evidence="1 4" id="KW-0349">Heme</keyword>
<organism evidence="6 7">
    <name type="scientific">Dyadobacter psychrotolerans</name>
    <dbReference type="NCBI Taxonomy" id="2541721"/>
    <lineage>
        <taxon>Bacteria</taxon>
        <taxon>Pseudomonadati</taxon>
        <taxon>Bacteroidota</taxon>
        <taxon>Cytophagia</taxon>
        <taxon>Cytophagales</taxon>
        <taxon>Spirosomataceae</taxon>
        <taxon>Dyadobacter</taxon>
    </lineage>
</organism>
<dbReference type="Proteomes" id="UP000294850">
    <property type="component" value="Unassembled WGS sequence"/>
</dbReference>
<dbReference type="GO" id="GO:0046872">
    <property type="term" value="F:metal ion binding"/>
    <property type="evidence" value="ECO:0007669"/>
    <property type="project" value="UniProtKB-KW"/>
</dbReference>
<evidence type="ECO:0000256" key="3">
    <source>
        <dbReference type="ARBA" id="ARBA00023004"/>
    </source>
</evidence>
<evidence type="ECO:0000256" key="1">
    <source>
        <dbReference type="ARBA" id="ARBA00022617"/>
    </source>
</evidence>
<dbReference type="InterPro" id="IPR036909">
    <property type="entry name" value="Cyt_c-like_dom_sf"/>
</dbReference>
<dbReference type="GO" id="GO:0020037">
    <property type="term" value="F:heme binding"/>
    <property type="evidence" value="ECO:0007669"/>
    <property type="project" value="InterPro"/>
</dbReference>
<comment type="caution">
    <text evidence="6">The sequence shown here is derived from an EMBL/GenBank/DDBJ whole genome shotgun (WGS) entry which is preliminary data.</text>
</comment>
<evidence type="ECO:0000256" key="4">
    <source>
        <dbReference type="PROSITE-ProRule" id="PRU00433"/>
    </source>
</evidence>
<dbReference type="PROSITE" id="PS51007">
    <property type="entry name" value="CYTC"/>
    <property type="match status" value="1"/>
</dbReference>
<dbReference type="AlphaFoldDB" id="A0A4R5DTJ4"/>
<proteinExistence type="predicted"/>
<evidence type="ECO:0000256" key="2">
    <source>
        <dbReference type="ARBA" id="ARBA00022723"/>
    </source>
</evidence>